<evidence type="ECO:0000256" key="2">
    <source>
        <dbReference type="ARBA" id="ARBA00022801"/>
    </source>
</evidence>
<dbReference type="GO" id="GO:0016787">
    <property type="term" value="F:hydrolase activity"/>
    <property type="evidence" value="ECO:0007669"/>
    <property type="project" value="UniProtKB-KW"/>
</dbReference>
<dbReference type="GO" id="GO:0046872">
    <property type="term" value="F:metal ion binding"/>
    <property type="evidence" value="ECO:0007669"/>
    <property type="project" value="UniProtKB-KW"/>
</dbReference>
<dbReference type="SUPFAM" id="SSF56300">
    <property type="entry name" value="Metallo-dependent phosphatases"/>
    <property type="match status" value="1"/>
</dbReference>
<keyword evidence="7" id="KW-1185">Reference proteome</keyword>
<dbReference type="AlphaFoldDB" id="A0A9X2L941"/>
<evidence type="ECO:0000256" key="1">
    <source>
        <dbReference type="ARBA" id="ARBA00022723"/>
    </source>
</evidence>
<comment type="caution">
    <text evidence="6">The sequence shown here is derived from an EMBL/GenBank/DDBJ whole genome shotgun (WGS) entry which is preliminary data.</text>
</comment>
<accession>A0A9X2L941</accession>
<reference evidence="6" key="1">
    <citation type="submission" date="2022-07" db="EMBL/GenBank/DDBJ databases">
        <title>Parvularcula maris sp. nov., an algicidal bacterium isolated from seawater.</title>
        <authorList>
            <person name="Li F."/>
        </authorList>
    </citation>
    <scope>NUCLEOTIDE SEQUENCE</scope>
    <source>
        <strain evidence="6">BGMRC 0090</strain>
    </source>
</reference>
<dbReference type="Pfam" id="PF00149">
    <property type="entry name" value="Metallophos"/>
    <property type="match status" value="1"/>
</dbReference>
<protein>
    <submittedName>
        <fullName evidence="6">Metallophosphoesterase</fullName>
    </submittedName>
</protein>
<evidence type="ECO:0000313" key="6">
    <source>
        <dbReference type="EMBL" id="MCQ8185390.1"/>
    </source>
</evidence>
<comment type="similarity">
    <text evidence="4">Belongs to the cyclic nucleotide phosphodiesterase class-III family.</text>
</comment>
<dbReference type="PANTHER" id="PTHR42988:SF2">
    <property type="entry name" value="CYCLIC NUCLEOTIDE PHOSPHODIESTERASE CBUA0032-RELATED"/>
    <property type="match status" value="1"/>
</dbReference>
<evidence type="ECO:0000259" key="5">
    <source>
        <dbReference type="Pfam" id="PF00149"/>
    </source>
</evidence>
<name>A0A9X2L941_9PROT</name>
<proteinExistence type="inferred from homology"/>
<keyword evidence="3" id="KW-0408">Iron</keyword>
<dbReference type="InterPro" id="IPR029052">
    <property type="entry name" value="Metallo-depent_PP-like"/>
</dbReference>
<dbReference type="EMBL" id="JANIBC010000005">
    <property type="protein sequence ID" value="MCQ8185390.1"/>
    <property type="molecule type" value="Genomic_DNA"/>
</dbReference>
<sequence>MSRIAHLSDLHFGSTDPAQLEALAGILASDGIEAIVVSGDITQSGRKHEFADAARWFEALDMDVMVVPGNHDTPVYNLASRFLKPWSRYERIAGFAEEPIEERDSFVFAGLNSARRIRPSLDWSTGKLSRRQLDAIGAAYAEAEGRLRICSFHHPILGFEDGGSAGRAVLPKADEVMRTLTDAKVDVVMTGHVHKARITVVEEDGWSFILSQAGTAVSTRLRGEAASYNVLTQEGEDRLRLSTHRWGEGGFAKEVAHRFERTKAGWQEVSS</sequence>
<keyword evidence="2" id="KW-0378">Hydrolase</keyword>
<dbReference type="Proteomes" id="UP001142610">
    <property type="component" value="Unassembled WGS sequence"/>
</dbReference>
<evidence type="ECO:0000256" key="3">
    <source>
        <dbReference type="ARBA" id="ARBA00023004"/>
    </source>
</evidence>
<feature type="domain" description="Calcineurin-like phosphoesterase" evidence="5">
    <location>
        <begin position="3"/>
        <end position="195"/>
    </location>
</feature>
<gene>
    <name evidence="6" type="ORF">NOG11_08285</name>
</gene>
<organism evidence="6 7">
    <name type="scientific">Parvularcula maris</name>
    <dbReference type="NCBI Taxonomy" id="2965077"/>
    <lineage>
        <taxon>Bacteria</taxon>
        <taxon>Pseudomonadati</taxon>
        <taxon>Pseudomonadota</taxon>
        <taxon>Alphaproteobacteria</taxon>
        <taxon>Parvularculales</taxon>
        <taxon>Parvularculaceae</taxon>
        <taxon>Parvularcula</taxon>
    </lineage>
</organism>
<dbReference type="InterPro" id="IPR050884">
    <property type="entry name" value="CNP_phosphodiesterase-III"/>
</dbReference>
<dbReference type="Gene3D" id="3.60.21.10">
    <property type="match status" value="1"/>
</dbReference>
<dbReference type="PANTHER" id="PTHR42988">
    <property type="entry name" value="PHOSPHOHYDROLASE"/>
    <property type="match status" value="1"/>
</dbReference>
<dbReference type="RefSeq" id="WP_256619276.1">
    <property type="nucleotide sequence ID" value="NZ_JANIBC010000005.1"/>
</dbReference>
<keyword evidence="1" id="KW-0479">Metal-binding</keyword>
<evidence type="ECO:0000256" key="4">
    <source>
        <dbReference type="ARBA" id="ARBA00025742"/>
    </source>
</evidence>
<dbReference type="InterPro" id="IPR004843">
    <property type="entry name" value="Calcineurin-like_PHP"/>
</dbReference>
<evidence type="ECO:0000313" key="7">
    <source>
        <dbReference type="Proteomes" id="UP001142610"/>
    </source>
</evidence>